<dbReference type="InterPro" id="IPR010430">
    <property type="entry name" value="DUF1028"/>
</dbReference>
<proteinExistence type="predicted"/>
<dbReference type="SUPFAM" id="SSF56235">
    <property type="entry name" value="N-terminal nucleophile aminohydrolases (Ntn hydrolases)"/>
    <property type="match status" value="1"/>
</dbReference>
<dbReference type="EMBL" id="CP165628">
    <property type="protein sequence ID" value="XDU74190.1"/>
    <property type="molecule type" value="Genomic_DNA"/>
</dbReference>
<protein>
    <submittedName>
        <fullName evidence="1">DUF1028 domain-containing protein</fullName>
    </submittedName>
</protein>
<name>A0AB39VUW7_9GAMM</name>
<dbReference type="PANTHER" id="PTHR39328:SF1">
    <property type="entry name" value="BLL2871 PROTEIN"/>
    <property type="match status" value="1"/>
</dbReference>
<dbReference type="Pfam" id="PF06267">
    <property type="entry name" value="DUF1028"/>
    <property type="match status" value="1"/>
</dbReference>
<dbReference type="Gene3D" id="3.60.20.10">
    <property type="entry name" value="Glutamine Phosphoribosylpyrophosphate, subunit 1, domain 1"/>
    <property type="match status" value="1"/>
</dbReference>
<organism evidence="1">
    <name type="scientific">Rouxiella sp. WC2420</name>
    <dbReference type="NCBI Taxonomy" id="3234145"/>
    <lineage>
        <taxon>Bacteria</taxon>
        <taxon>Pseudomonadati</taxon>
        <taxon>Pseudomonadota</taxon>
        <taxon>Gammaproteobacteria</taxon>
        <taxon>Enterobacterales</taxon>
        <taxon>Yersiniaceae</taxon>
        <taxon>Rouxiella</taxon>
    </lineage>
</organism>
<dbReference type="RefSeq" id="WP_369790395.1">
    <property type="nucleotide sequence ID" value="NZ_CP165628.1"/>
</dbReference>
<gene>
    <name evidence="1" type="ORF">AB3G37_09020</name>
</gene>
<sequence length="221" mass="24214">MMTFSLVARDPKTGMFGAITATAGPAVGALVIHGHSHTGAIATQAMTNPLYGIQGLALLKRGFNARQTLDKLQADDPERQRRQLIIVDKSGNTAHCNGIHCQEWVGSRIHDNLAVAGNFLGGPETLDSLIESFVLHQALPFPQRMLAAMQAGAKQGGDRRGLRSAALKVWNDRDYADIDVRVDWSERPLEALEEVLSEVQGASYADFFEQLPRTHCSDWRP</sequence>
<evidence type="ECO:0000313" key="1">
    <source>
        <dbReference type="EMBL" id="XDU74190.1"/>
    </source>
</evidence>
<dbReference type="AlphaFoldDB" id="A0AB39VUW7"/>
<accession>A0AB39VUW7</accession>
<dbReference type="InterPro" id="IPR029055">
    <property type="entry name" value="Ntn_hydrolases_N"/>
</dbReference>
<dbReference type="PANTHER" id="PTHR39328">
    <property type="entry name" value="BLL2871 PROTEIN"/>
    <property type="match status" value="1"/>
</dbReference>
<reference evidence="1" key="1">
    <citation type="submission" date="2024-07" db="EMBL/GenBank/DDBJ databases">
        <authorList>
            <person name="Biller S.J."/>
        </authorList>
    </citation>
    <scope>NUCLEOTIDE SEQUENCE</scope>
    <source>
        <strain evidence="1">WC2420</strain>
    </source>
</reference>